<keyword evidence="3" id="KW-0029">Amino-acid transport</keyword>
<organism evidence="8 9">
    <name type="scientific">Cymbomonas tetramitiformis</name>
    <dbReference type="NCBI Taxonomy" id="36881"/>
    <lineage>
        <taxon>Eukaryota</taxon>
        <taxon>Viridiplantae</taxon>
        <taxon>Chlorophyta</taxon>
        <taxon>Pyramimonadophyceae</taxon>
        <taxon>Pyramimonadales</taxon>
        <taxon>Pyramimonadaceae</taxon>
        <taxon>Cymbomonas</taxon>
    </lineage>
</organism>
<evidence type="ECO:0000256" key="2">
    <source>
        <dbReference type="ARBA" id="ARBA00022692"/>
    </source>
</evidence>
<keyword evidence="5 6" id="KW-0472">Membrane</keyword>
<dbReference type="Proteomes" id="UP001190700">
    <property type="component" value="Unassembled WGS sequence"/>
</dbReference>
<evidence type="ECO:0000256" key="5">
    <source>
        <dbReference type="ARBA" id="ARBA00023136"/>
    </source>
</evidence>
<keyword evidence="2 6" id="KW-0812">Transmembrane</keyword>
<keyword evidence="4 6" id="KW-1133">Transmembrane helix</keyword>
<dbReference type="EMBL" id="LGRX02024518">
    <property type="protein sequence ID" value="KAK3253959.1"/>
    <property type="molecule type" value="Genomic_DNA"/>
</dbReference>
<comment type="subcellular location">
    <subcellularLocation>
        <location evidence="1">Membrane</location>
    </subcellularLocation>
</comment>
<evidence type="ECO:0000256" key="6">
    <source>
        <dbReference type="SAM" id="Phobius"/>
    </source>
</evidence>
<sequence>MHASAAFRLGNGALTRCDWMGVFVPSREEPQGEWEPNSFWRIVMSVAIVGGSVTMACNTPGVVTVWSLMGSTVSMMVAYILPCAAFLRLSPQSKSRFAVWTLLIASIIAAVAFTLASFYTMITGHGKPNSCAHIPEKSQM</sequence>
<dbReference type="Pfam" id="PF01490">
    <property type="entry name" value="Aa_trans"/>
    <property type="match status" value="1"/>
</dbReference>
<dbReference type="GO" id="GO:0016020">
    <property type="term" value="C:membrane"/>
    <property type="evidence" value="ECO:0007669"/>
    <property type="project" value="UniProtKB-SubCell"/>
</dbReference>
<feature type="domain" description="Amino acid transporter transmembrane" evidence="7">
    <location>
        <begin position="35"/>
        <end position="122"/>
    </location>
</feature>
<name>A0AAE0F726_9CHLO</name>
<dbReference type="GO" id="GO:0006865">
    <property type="term" value="P:amino acid transport"/>
    <property type="evidence" value="ECO:0007669"/>
    <property type="project" value="UniProtKB-KW"/>
</dbReference>
<accession>A0AAE0F726</accession>
<comment type="caution">
    <text evidence="8">The sequence shown here is derived from an EMBL/GenBank/DDBJ whole genome shotgun (WGS) entry which is preliminary data.</text>
</comment>
<evidence type="ECO:0000313" key="9">
    <source>
        <dbReference type="Proteomes" id="UP001190700"/>
    </source>
</evidence>
<protein>
    <recommendedName>
        <fullName evidence="7">Amino acid transporter transmembrane domain-containing protein</fullName>
    </recommendedName>
</protein>
<proteinExistence type="predicted"/>
<evidence type="ECO:0000256" key="4">
    <source>
        <dbReference type="ARBA" id="ARBA00022989"/>
    </source>
</evidence>
<gene>
    <name evidence="8" type="ORF">CYMTET_36811</name>
</gene>
<evidence type="ECO:0000256" key="3">
    <source>
        <dbReference type="ARBA" id="ARBA00022970"/>
    </source>
</evidence>
<feature type="transmembrane region" description="Helical" evidence="6">
    <location>
        <begin position="99"/>
        <end position="119"/>
    </location>
</feature>
<keyword evidence="3" id="KW-0813">Transport</keyword>
<evidence type="ECO:0000313" key="8">
    <source>
        <dbReference type="EMBL" id="KAK3253959.1"/>
    </source>
</evidence>
<evidence type="ECO:0000256" key="1">
    <source>
        <dbReference type="ARBA" id="ARBA00004370"/>
    </source>
</evidence>
<reference evidence="8 9" key="1">
    <citation type="journal article" date="2015" name="Genome Biol. Evol.">
        <title>Comparative Genomics of a Bacterivorous Green Alga Reveals Evolutionary Causalities and Consequences of Phago-Mixotrophic Mode of Nutrition.</title>
        <authorList>
            <person name="Burns J.A."/>
            <person name="Paasch A."/>
            <person name="Narechania A."/>
            <person name="Kim E."/>
        </authorList>
    </citation>
    <scope>NUCLEOTIDE SEQUENCE [LARGE SCALE GENOMIC DNA]</scope>
    <source>
        <strain evidence="8 9">PLY_AMNH</strain>
    </source>
</reference>
<dbReference type="AlphaFoldDB" id="A0AAE0F726"/>
<evidence type="ECO:0000259" key="7">
    <source>
        <dbReference type="Pfam" id="PF01490"/>
    </source>
</evidence>
<dbReference type="InterPro" id="IPR013057">
    <property type="entry name" value="AA_transpt_TM"/>
</dbReference>
<keyword evidence="9" id="KW-1185">Reference proteome</keyword>
<feature type="transmembrane region" description="Helical" evidence="6">
    <location>
        <begin position="65"/>
        <end position="87"/>
    </location>
</feature>